<evidence type="ECO:0000313" key="1">
    <source>
        <dbReference type="EMBL" id="GGI04653.1"/>
    </source>
</evidence>
<evidence type="ECO:0000313" key="2">
    <source>
        <dbReference type="Proteomes" id="UP000650511"/>
    </source>
</evidence>
<reference evidence="1" key="2">
    <citation type="submission" date="2020-09" db="EMBL/GenBank/DDBJ databases">
        <authorList>
            <person name="Sun Q."/>
            <person name="Zhou Y."/>
        </authorList>
    </citation>
    <scope>NUCLEOTIDE SEQUENCE</scope>
    <source>
        <strain evidence="1">CGMCC 1.14988</strain>
    </source>
</reference>
<dbReference type="AlphaFoldDB" id="A0A8J3ETV0"/>
<comment type="caution">
    <text evidence="1">The sequence shown here is derived from an EMBL/GenBank/DDBJ whole genome shotgun (WGS) entry which is preliminary data.</text>
</comment>
<dbReference type="EMBL" id="BMHA01000003">
    <property type="protein sequence ID" value="GGI04653.1"/>
    <property type="molecule type" value="Genomic_DNA"/>
</dbReference>
<dbReference type="Proteomes" id="UP000650511">
    <property type="component" value="Unassembled WGS sequence"/>
</dbReference>
<reference evidence="1" key="1">
    <citation type="journal article" date="2014" name="Int. J. Syst. Evol. Microbiol.">
        <title>Complete genome sequence of Corynebacterium casei LMG S-19264T (=DSM 44701T), isolated from a smear-ripened cheese.</title>
        <authorList>
            <consortium name="US DOE Joint Genome Institute (JGI-PGF)"/>
            <person name="Walter F."/>
            <person name="Albersmeier A."/>
            <person name="Kalinowski J."/>
            <person name="Ruckert C."/>
        </authorList>
    </citation>
    <scope>NUCLEOTIDE SEQUENCE</scope>
    <source>
        <strain evidence="1">CGMCC 1.14988</strain>
    </source>
</reference>
<gene>
    <name evidence="1" type="ORF">GCM10011354_10170</name>
</gene>
<proteinExistence type="predicted"/>
<sequence length="79" mass="8919">MRTVELTVPQTRTDDLLDELDALEPAGLRLQRDGSLLPPGDVVTLQITNEQLGAVMQIADRYAWVSRVGFRWRPRSRSA</sequence>
<dbReference type="RefSeq" id="WP_130649729.1">
    <property type="nucleotide sequence ID" value="NZ_BMHA01000003.1"/>
</dbReference>
<organism evidence="1 2">
    <name type="scientific">Egicoccus halophilus</name>
    <dbReference type="NCBI Taxonomy" id="1670830"/>
    <lineage>
        <taxon>Bacteria</taxon>
        <taxon>Bacillati</taxon>
        <taxon>Actinomycetota</taxon>
        <taxon>Nitriliruptoria</taxon>
        <taxon>Egicoccales</taxon>
        <taxon>Egicoccaceae</taxon>
        <taxon>Egicoccus</taxon>
    </lineage>
</organism>
<accession>A0A8J3ETV0</accession>
<protein>
    <submittedName>
        <fullName evidence="1">Uncharacterized protein</fullName>
    </submittedName>
</protein>
<name>A0A8J3ETV0_9ACTN</name>
<keyword evidence="2" id="KW-1185">Reference proteome</keyword>
<dbReference type="OrthoDB" id="8061853at2"/>